<keyword evidence="3" id="KW-1185">Reference proteome</keyword>
<protein>
    <submittedName>
        <fullName evidence="2">Uncharacterized protein</fullName>
    </submittedName>
</protein>
<feature type="transmembrane region" description="Helical" evidence="1">
    <location>
        <begin position="12"/>
        <end position="35"/>
    </location>
</feature>
<evidence type="ECO:0000313" key="2">
    <source>
        <dbReference type="EMBL" id="MEA5442423.1"/>
    </source>
</evidence>
<dbReference type="EMBL" id="JAYGHY010000018">
    <property type="protein sequence ID" value="MEA5442423.1"/>
    <property type="molecule type" value="Genomic_DNA"/>
</dbReference>
<keyword evidence="1" id="KW-0472">Membrane</keyword>
<keyword evidence="1" id="KW-0812">Transmembrane</keyword>
<keyword evidence="1" id="KW-1133">Transmembrane helix</keyword>
<comment type="caution">
    <text evidence="2">The sequence shown here is derived from an EMBL/GenBank/DDBJ whole genome shotgun (WGS) entry which is preliminary data.</text>
</comment>
<dbReference type="RefSeq" id="WP_323356498.1">
    <property type="nucleotide sequence ID" value="NZ_JAYGHY010000018.1"/>
</dbReference>
<sequence>MTQIRTSNRAGATPLGVAAGFLGAFVVASLAVQLIRGAQPAAGTAMQAPARPAPVVAHQAALWDTLGKP</sequence>
<evidence type="ECO:0000256" key="1">
    <source>
        <dbReference type="SAM" id="Phobius"/>
    </source>
</evidence>
<organism evidence="2 3">
    <name type="scientific">Cyanobium gracile UHCC 0281</name>
    <dbReference type="NCBI Taxonomy" id="3110309"/>
    <lineage>
        <taxon>Bacteria</taxon>
        <taxon>Bacillati</taxon>
        <taxon>Cyanobacteriota</taxon>
        <taxon>Cyanophyceae</taxon>
        <taxon>Synechococcales</taxon>
        <taxon>Prochlorococcaceae</taxon>
        <taxon>Cyanobium</taxon>
    </lineage>
</organism>
<gene>
    <name evidence="2" type="ORF">VB739_07655</name>
</gene>
<dbReference type="Proteomes" id="UP001302329">
    <property type="component" value="Unassembled WGS sequence"/>
</dbReference>
<accession>A0ABU5SV98</accession>
<name>A0ABU5SV98_9CYAN</name>
<proteinExistence type="predicted"/>
<evidence type="ECO:0000313" key="3">
    <source>
        <dbReference type="Proteomes" id="UP001302329"/>
    </source>
</evidence>
<reference evidence="2 3" key="1">
    <citation type="submission" date="2023-12" db="EMBL/GenBank/DDBJ databases">
        <title>Baltic Sea Cyanobacteria.</title>
        <authorList>
            <person name="Delbaje E."/>
            <person name="Fewer D.P."/>
            <person name="Shishido T.K."/>
        </authorList>
    </citation>
    <scope>NUCLEOTIDE SEQUENCE [LARGE SCALE GENOMIC DNA]</scope>
    <source>
        <strain evidence="2 3">UHCC 0281</strain>
    </source>
</reference>